<proteinExistence type="predicted"/>
<keyword evidence="2" id="KW-1185">Reference proteome</keyword>
<evidence type="ECO:0000313" key="1">
    <source>
        <dbReference type="EMBL" id="KAE8379445.1"/>
    </source>
</evidence>
<accession>A0A5N7BCE5</accession>
<dbReference type="EMBL" id="ML736194">
    <property type="protein sequence ID" value="KAE8379445.1"/>
    <property type="molecule type" value="Genomic_DNA"/>
</dbReference>
<gene>
    <name evidence="1" type="ORF">BDV26DRAFT_259468</name>
</gene>
<evidence type="ECO:0000313" key="2">
    <source>
        <dbReference type="Proteomes" id="UP000326198"/>
    </source>
</evidence>
<protein>
    <submittedName>
        <fullName evidence="1">Uncharacterized protein</fullName>
    </submittedName>
</protein>
<organism evidence="1 2">
    <name type="scientific">Aspergillus bertholletiae</name>
    <dbReference type="NCBI Taxonomy" id="1226010"/>
    <lineage>
        <taxon>Eukaryota</taxon>
        <taxon>Fungi</taxon>
        <taxon>Dikarya</taxon>
        <taxon>Ascomycota</taxon>
        <taxon>Pezizomycotina</taxon>
        <taxon>Eurotiomycetes</taxon>
        <taxon>Eurotiomycetidae</taxon>
        <taxon>Eurotiales</taxon>
        <taxon>Aspergillaceae</taxon>
        <taxon>Aspergillus</taxon>
        <taxon>Aspergillus subgen. Circumdati</taxon>
    </lineage>
</organism>
<sequence>MYRNKTRPQLWQLAYTPISLLYACLCSPLVRNGPLKGTFSFPCSPLVFDFNN</sequence>
<dbReference type="Proteomes" id="UP000326198">
    <property type="component" value="Unassembled WGS sequence"/>
</dbReference>
<dbReference type="PROSITE" id="PS51257">
    <property type="entry name" value="PROKAR_LIPOPROTEIN"/>
    <property type="match status" value="1"/>
</dbReference>
<reference evidence="1 2" key="1">
    <citation type="submission" date="2019-04" db="EMBL/GenBank/DDBJ databases">
        <title>Friends and foes A comparative genomics studyof 23 Aspergillus species from section Flavi.</title>
        <authorList>
            <consortium name="DOE Joint Genome Institute"/>
            <person name="Kjaerbolling I."/>
            <person name="Vesth T."/>
            <person name="Frisvad J.C."/>
            <person name="Nybo J.L."/>
            <person name="Theobald S."/>
            <person name="Kildgaard S."/>
            <person name="Isbrandt T."/>
            <person name="Kuo A."/>
            <person name="Sato A."/>
            <person name="Lyhne E.K."/>
            <person name="Kogle M.E."/>
            <person name="Wiebenga A."/>
            <person name="Kun R.S."/>
            <person name="Lubbers R.J."/>
            <person name="Makela M.R."/>
            <person name="Barry K."/>
            <person name="Chovatia M."/>
            <person name="Clum A."/>
            <person name="Daum C."/>
            <person name="Haridas S."/>
            <person name="He G."/>
            <person name="LaButti K."/>
            <person name="Lipzen A."/>
            <person name="Mondo S."/>
            <person name="Riley R."/>
            <person name="Salamov A."/>
            <person name="Simmons B.A."/>
            <person name="Magnuson J.K."/>
            <person name="Henrissat B."/>
            <person name="Mortensen U.H."/>
            <person name="Larsen T.O."/>
            <person name="Devries R.P."/>
            <person name="Grigoriev I.V."/>
            <person name="Machida M."/>
            <person name="Baker S.E."/>
            <person name="Andersen M.R."/>
        </authorList>
    </citation>
    <scope>NUCLEOTIDE SEQUENCE [LARGE SCALE GENOMIC DNA]</scope>
    <source>
        <strain evidence="1 2">IBT 29228</strain>
    </source>
</reference>
<dbReference type="AlphaFoldDB" id="A0A5N7BCE5"/>
<name>A0A5N7BCE5_9EURO</name>